<dbReference type="PANTHER" id="PTHR46565">
    <property type="entry name" value="COLD SHOCK DOMAIN PROTEIN 2"/>
    <property type="match status" value="1"/>
</dbReference>
<protein>
    <recommendedName>
        <fullName evidence="2">CSD domain-containing protein</fullName>
    </recommendedName>
</protein>
<evidence type="ECO:0000259" key="2">
    <source>
        <dbReference type="PROSITE" id="PS51857"/>
    </source>
</evidence>
<dbReference type="SMART" id="SM00357">
    <property type="entry name" value="CSP"/>
    <property type="match status" value="1"/>
</dbReference>
<dbReference type="Gene3D" id="2.40.50.140">
    <property type="entry name" value="Nucleic acid-binding proteins"/>
    <property type="match status" value="1"/>
</dbReference>
<accession>A0AAE0FUS1</accession>
<dbReference type="SUPFAM" id="SSF50249">
    <property type="entry name" value="Nucleic acid-binding proteins"/>
    <property type="match status" value="1"/>
</dbReference>
<dbReference type="PROSITE" id="PS51857">
    <property type="entry name" value="CSD_2"/>
    <property type="match status" value="1"/>
</dbReference>
<feature type="region of interest" description="Disordered" evidence="1">
    <location>
        <begin position="1"/>
        <end position="64"/>
    </location>
</feature>
<dbReference type="AlphaFoldDB" id="A0AAE0FUS1"/>
<dbReference type="CDD" id="cd04458">
    <property type="entry name" value="CSP_CDS"/>
    <property type="match status" value="1"/>
</dbReference>
<organism evidence="3 4">
    <name type="scientific">Cymbomonas tetramitiformis</name>
    <dbReference type="NCBI Taxonomy" id="36881"/>
    <lineage>
        <taxon>Eukaryota</taxon>
        <taxon>Viridiplantae</taxon>
        <taxon>Chlorophyta</taxon>
        <taxon>Pyramimonadophyceae</taxon>
        <taxon>Pyramimonadales</taxon>
        <taxon>Pyramimonadaceae</taxon>
        <taxon>Cymbomonas</taxon>
    </lineage>
</organism>
<proteinExistence type="predicted"/>
<feature type="compositionally biased region" description="Polar residues" evidence="1">
    <location>
        <begin position="14"/>
        <end position="39"/>
    </location>
</feature>
<sequence>MSGNKRGAQEAKLDSQSPTSPRKQRLLSTELTRQDSCGSSVAGASELPTAAAVPEAEEPQQSVKEKEILEGISTCHSQMVAIMSGLEETPADEALLGLKQQVEDALQQLENGITELRAKQQVRHQGTVAWFDGKKGYGFLKKTEVAAGDSAKDAFVHRRDLLCTGFKAVQAGRRVSFRLIEQDNDKLQAVDVRSPEGLDPTVRLTYNK</sequence>
<gene>
    <name evidence="3" type="ORF">CYMTET_25286</name>
</gene>
<dbReference type="InterPro" id="IPR011129">
    <property type="entry name" value="CSD"/>
</dbReference>
<evidence type="ECO:0000313" key="3">
    <source>
        <dbReference type="EMBL" id="KAK3266067.1"/>
    </source>
</evidence>
<keyword evidence="4" id="KW-1185">Reference proteome</keyword>
<dbReference type="PRINTS" id="PR00050">
    <property type="entry name" value="COLDSHOCK"/>
</dbReference>
<comment type="caution">
    <text evidence="3">The sequence shown here is derived from an EMBL/GenBank/DDBJ whole genome shotgun (WGS) entry which is preliminary data.</text>
</comment>
<dbReference type="InterPro" id="IPR012340">
    <property type="entry name" value="NA-bd_OB-fold"/>
</dbReference>
<dbReference type="Proteomes" id="UP001190700">
    <property type="component" value="Unassembled WGS sequence"/>
</dbReference>
<reference evidence="3 4" key="1">
    <citation type="journal article" date="2015" name="Genome Biol. Evol.">
        <title>Comparative Genomics of a Bacterivorous Green Alga Reveals Evolutionary Causalities and Consequences of Phago-Mixotrophic Mode of Nutrition.</title>
        <authorList>
            <person name="Burns J.A."/>
            <person name="Paasch A."/>
            <person name="Narechania A."/>
            <person name="Kim E."/>
        </authorList>
    </citation>
    <scope>NUCLEOTIDE SEQUENCE [LARGE SCALE GENOMIC DNA]</scope>
    <source>
        <strain evidence="3 4">PLY_AMNH</strain>
    </source>
</reference>
<dbReference type="InterPro" id="IPR002059">
    <property type="entry name" value="CSP_DNA-bd"/>
</dbReference>
<dbReference type="EMBL" id="LGRX02013459">
    <property type="protein sequence ID" value="KAK3266067.1"/>
    <property type="molecule type" value="Genomic_DNA"/>
</dbReference>
<dbReference type="PANTHER" id="PTHR46565:SF27">
    <property type="entry name" value="COLD SHOCK DOMAIN-CONTAINING PROTEIN 3-LIKE"/>
    <property type="match status" value="1"/>
</dbReference>
<evidence type="ECO:0000256" key="1">
    <source>
        <dbReference type="SAM" id="MobiDB-lite"/>
    </source>
</evidence>
<dbReference type="Pfam" id="PF00313">
    <property type="entry name" value="CSD"/>
    <property type="match status" value="1"/>
</dbReference>
<name>A0AAE0FUS1_9CHLO</name>
<dbReference type="GO" id="GO:0003676">
    <property type="term" value="F:nucleic acid binding"/>
    <property type="evidence" value="ECO:0007669"/>
    <property type="project" value="InterPro"/>
</dbReference>
<evidence type="ECO:0000313" key="4">
    <source>
        <dbReference type="Proteomes" id="UP001190700"/>
    </source>
</evidence>
<feature type="domain" description="CSD" evidence="2">
    <location>
        <begin position="123"/>
        <end position="194"/>
    </location>
</feature>